<organism evidence="2 3">
    <name type="scientific">Absidia repens</name>
    <dbReference type="NCBI Taxonomy" id="90262"/>
    <lineage>
        <taxon>Eukaryota</taxon>
        <taxon>Fungi</taxon>
        <taxon>Fungi incertae sedis</taxon>
        <taxon>Mucoromycota</taxon>
        <taxon>Mucoromycotina</taxon>
        <taxon>Mucoromycetes</taxon>
        <taxon>Mucorales</taxon>
        <taxon>Cunninghamellaceae</taxon>
        <taxon>Absidia</taxon>
    </lineage>
</organism>
<dbReference type="EMBL" id="MCGE01000008">
    <property type="protein sequence ID" value="ORZ18434.1"/>
    <property type="molecule type" value="Genomic_DNA"/>
</dbReference>
<dbReference type="STRING" id="90262.A0A1X2IMH3"/>
<name>A0A1X2IMH3_9FUNG</name>
<sequence>MPRASPYIKVNSRVSVVPNFLKDTGFLDLVTGVDTNQRGCRFFGKIVAIYDEGSREKPRRVRQQQQQTVETVQQLGMDSVEDVDLLEDAIQDPMETGSEDESDDEVVLDLNWVEQDINVDVRESDPMNSFRLINPVIKLSGAAFASPATYFLHFLPCEHIKRVQSWISLDWPEYLTWIMLYIKMTIITCRDRKVYWQKGNCPYYLNFSFGEYMDMHRFDEITNWHVFCTPNGSVDISNNRRDNLTNFHDVMRSQRWELRCLASFLGVAEADAFSAFKYFTPEGEDVLHTTFRWRLAESLKRHIAELREGRRVDPMATRSSSTSETNHSLVPIGKTKSNKPIARQCTICKKKTQRRCS</sequence>
<accession>A0A1X2IMH3</accession>
<feature type="region of interest" description="Disordered" evidence="1">
    <location>
        <begin position="312"/>
        <end position="335"/>
    </location>
</feature>
<keyword evidence="3" id="KW-1185">Reference proteome</keyword>
<evidence type="ECO:0008006" key="4">
    <source>
        <dbReference type="Google" id="ProtNLM"/>
    </source>
</evidence>
<dbReference type="Proteomes" id="UP000193560">
    <property type="component" value="Unassembled WGS sequence"/>
</dbReference>
<dbReference type="AlphaFoldDB" id="A0A1X2IMH3"/>
<feature type="compositionally biased region" description="Polar residues" evidence="1">
    <location>
        <begin position="317"/>
        <end position="328"/>
    </location>
</feature>
<dbReference type="OrthoDB" id="2286379at2759"/>
<comment type="caution">
    <text evidence="2">The sequence shown here is derived from an EMBL/GenBank/DDBJ whole genome shotgun (WGS) entry which is preliminary data.</text>
</comment>
<protein>
    <recommendedName>
        <fullName evidence="4">PiggyBac transposable element-derived protein domain-containing protein</fullName>
    </recommendedName>
</protein>
<evidence type="ECO:0000313" key="3">
    <source>
        <dbReference type="Proteomes" id="UP000193560"/>
    </source>
</evidence>
<evidence type="ECO:0000256" key="1">
    <source>
        <dbReference type="SAM" id="MobiDB-lite"/>
    </source>
</evidence>
<evidence type="ECO:0000313" key="2">
    <source>
        <dbReference type="EMBL" id="ORZ18434.1"/>
    </source>
</evidence>
<gene>
    <name evidence="2" type="ORF">BCR42DRAFT_390558</name>
</gene>
<proteinExistence type="predicted"/>
<reference evidence="2 3" key="1">
    <citation type="submission" date="2016-07" db="EMBL/GenBank/DDBJ databases">
        <title>Pervasive Adenine N6-methylation of Active Genes in Fungi.</title>
        <authorList>
            <consortium name="DOE Joint Genome Institute"/>
            <person name="Mondo S.J."/>
            <person name="Dannebaum R.O."/>
            <person name="Kuo R.C."/>
            <person name="Labutti K."/>
            <person name="Haridas S."/>
            <person name="Kuo A."/>
            <person name="Salamov A."/>
            <person name="Ahrendt S.R."/>
            <person name="Lipzen A."/>
            <person name="Sullivan W."/>
            <person name="Andreopoulos W.B."/>
            <person name="Clum A."/>
            <person name="Lindquist E."/>
            <person name="Daum C."/>
            <person name="Ramamoorthy G.K."/>
            <person name="Gryganskyi A."/>
            <person name="Culley D."/>
            <person name="Magnuson J.K."/>
            <person name="James T.Y."/>
            <person name="O'Malley M.A."/>
            <person name="Stajich J.E."/>
            <person name="Spatafora J.W."/>
            <person name="Visel A."/>
            <person name="Grigoriev I.V."/>
        </authorList>
    </citation>
    <scope>NUCLEOTIDE SEQUENCE [LARGE SCALE GENOMIC DNA]</scope>
    <source>
        <strain evidence="2 3">NRRL 1336</strain>
    </source>
</reference>